<evidence type="ECO:0000256" key="1">
    <source>
        <dbReference type="ARBA" id="ARBA00004202"/>
    </source>
</evidence>
<keyword evidence="9" id="KW-0406">Ion transport</keyword>
<keyword evidence="6" id="KW-0547">Nucleotide-binding</keyword>
<feature type="domain" description="ABC transporter" evidence="16">
    <location>
        <begin position="3"/>
        <end position="240"/>
    </location>
</feature>
<dbReference type="Pfam" id="PF00005">
    <property type="entry name" value="ABC_tran"/>
    <property type="match status" value="1"/>
</dbReference>
<dbReference type="PANTHER" id="PTHR43297">
    <property type="entry name" value="OLIGOPEPTIDE TRANSPORT ATP-BINDING PROTEIN APPD"/>
    <property type="match status" value="1"/>
</dbReference>
<dbReference type="InterPro" id="IPR050388">
    <property type="entry name" value="ABC_Ni/Peptide_Import"/>
</dbReference>
<comment type="subcellular location">
    <subcellularLocation>
        <location evidence="1">Cell membrane</location>
        <topology evidence="1">Peripheral membrane protein</topology>
    </subcellularLocation>
</comment>
<proteinExistence type="inferred from homology"/>
<dbReference type="SMART" id="SM00382">
    <property type="entry name" value="AAA"/>
    <property type="match status" value="1"/>
</dbReference>
<dbReference type="InterPro" id="IPR027417">
    <property type="entry name" value="P-loop_NTPase"/>
</dbReference>
<evidence type="ECO:0000256" key="2">
    <source>
        <dbReference type="ARBA" id="ARBA00005417"/>
    </source>
</evidence>
<keyword evidence="10" id="KW-0921">Nickel transport</keyword>
<protein>
    <recommendedName>
        <fullName evidence="14">Nickel import system ATP-binding protein NikD</fullName>
        <ecNumber evidence="13">7.2.2.11</ecNumber>
    </recommendedName>
</protein>
<evidence type="ECO:0000259" key="16">
    <source>
        <dbReference type="PROSITE" id="PS50893"/>
    </source>
</evidence>
<keyword evidence="5" id="KW-0533">Nickel</keyword>
<evidence type="ECO:0000256" key="11">
    <source>
        <dbReference type="ARBA" id="ARBA00023136"/>
    </source>
</evidence>
<dbReference type="GO" id="GO:0016887">
    <property type="term" value="F:ATP hydrolysis activity"/>
    <property type="evidence" value="ECO:0007669"/>
    <property type="project" value="InterPro"/>
</dbReference>
<comment type="catalytic activity">
    <reaction evidence="15">
        <text>Ni(2+)(out) + ATP + H2O = Ni(2+)(in) + ADP + phosphate + H(+)</text>
        <dbReference type="Rhea" id="RHEA:15557"/>
        <dbReference type="ChEBI" id="CHEBI:15377"/>
        <dbReference type="ChEBI" id="CHEBI:15378"/>
        <dbReference type="ChEBI" id="CHEBI:30616"/>
        <dbReference type="ChEBI" id="CHEBI:43474"/>
        <dbReference type="ChEBI" id="CHEBI:49786"/>
        <dbReference type="ChEBI" id="CHEBI:456216"/>
        <dbReference type="EC" id="7.2.2.11"/>
    </reaction>
    <physiologicalReaction direction="left-to-right" evidence="15">
        <dbReference type="Rhea" id="RHEA:15558"/>
    </physiologicalReaction>
</comment>
<reference evidence="17" key="2">
    <citation type="journal article" date="2021" name="PeerJ">
        <title>Extensive microbial diversity within the chicken gut microbiome revealed by metagenomics and culture.</title>
        <authorList>
            <person name="Gilroy R."/>
            <person name="Ravi A."/>
            <person name="Getino M."/>
            <person name="Pursley I."/>
            <person name="Horton D.L."/>
            <person name="Alikhan N.F."/>
            <person name="Baker D."/>
            <person name="Gharbi K."/>
            <person name="Hall N."/>
            <person name="Watson M."/>
            <person name="Adriaenssens E.M."/>
            <person name="Foster-Nyarko E."/>
            <person name="Jarju S."/>
            <person name="Secka A."/>
            <person name="Antonio M."/>
            <person name="Oren A."/>
            <person name="Chaudhuri R.R."/>
            <person name="La Ragione R."/>
            <person name="Hildebrand F."/>
            <person name="Pallen M.J."/>
        </authorList>
    </citation>
    <scope>NUCLEOTIDE SEQUENCE</scope>
    <source>
        <strain evidence="17">F6-4510</strain>
    </source>
</reference>
<evidence type="ECO:0000256" key="4">
    <source>
        <dbReference type="ARBA" id="ARBA00022475"/>
    </source>
</evidence>
<evidence type="ECO:0000256" key="7">
    <source>
        <dbReference type="ARBA" id="ARBA00022840"/>
    </source>
</evidence>
<evidence type="ECO:0000256" key="15">
    <source>
        <dbReference type="ARBA" id="ARBA00048610"/>
    </source>
</evidence>
<evidence type="ECO:0000256" key="5">
    <source>
        <dbReference type="ARBA" id="ARBA00022596"/>
    </source>
</evidence>
<evidence type="ECO:0000256" key="6">
    <source>
        <dbReference type="ARBA" id="ARBA00022741"/>
    </source>
</evidence>
<keyword evidence="3" id="KW-0813">Transport</keyword>
<keyword evidence="11" id="KW-0472">Membrane</keyword>
<dbReference type="GO" id="GO:0015413">
    <property type="term" value="F:ABC-type nickel transporter activity"/>
    <property type="evidence" value="ECO:0007669"/>
    <property type="project" value="UniProtKB-EC"/>
</dbReference>
<evidence type="ECO:0000256" key="3">
    <source>
        <dbReference type="ARBA" id="ARBA00022448"/>
    </source>
</evidence>
<organism evidence="17 18">
    <name type="scientific">Candidatus Fimicola merdigallinarum</name>
    <dbReference type="NCBI Taxonomy" id="2840819"/>
    <lineage>
        <taxon>Bacteria</taxon>
        <taxon>Bacillati</taxon>
        <taxon>Bacillota</taxon>
        <taxon>Clostridia</taxon>
        <taxon>Lachnospirales</taxon>
        <taxon>Lachnospiraceae</taxon>
        <taxon>Lachnospiraceae incertae sedis</taxon>
        <taxon>Candidatus Fimicola</taxon>
    </lineage>
</organism>
<name>A0A9D9DU33_9FIRM</name>
<dbReference type="EC" id="7.2.2.11" evidence="13"/>
<evidence type="ECO:0000256" key="13">
    <source>
        <dbReference type="ARBA" id="ARBA00039098"/>
    </source>
</evidence>
<gene>
    <name evidence="17" type="ORF">IAC55_02405</name>
</gene>
<dbReference type="InterPro" id="IPR003439">
    <property type="entry name" value="ABC_transporter-like_ATP-bd"/>
</dbReference>
<dbReference type="GO" id="GO:0005524">
    <property type="term" value="F:ATP binding"/>
    <property type="evidence" value="ECO:0007669"/>
    <property type="project" value="UniProtKB-KW"/>
</dbReference>
<keyword evidence="7 17" id="KW-0067">ATP-binding</keyword>
<dbReference type="SUPFAM" id="SSF52540">
    <property type="entry name" value="P-loop containing nucleoside triphosphate hydrolases"/>
    <property type="match status" value="1"/>
</dbReference>
<keyword evidence="4" id="KW-1003">Cell membrane</keyword>
<comment type="subunit">
    <text evidence="12">The complex is composed of two ATP-binding proteins (NikD and NikE), two transmembrane proteins (NikB and NikC) and a solute-binding protein (NikA).</text>
</comment>
<evidence type="ECO:0000256" key="12">
    <source>
        <dbReference type="ARBA" id="ARBA00038669"/>
    </source>
</evidence>
<dbReference type="InterPro" id="IPR003593">
    <property type="entry name" value="AAA+_ATPase"/>
</dbReference>
<evidence type="ECO:0000256" key="8">
    <source>
        <dbReference type="ARBA" id="ARBA00022967"/>
    </source>
</evidence>
<evidence type="ECO:0000256" key="14">
    <source>
        <dbReference type="ARBA" id="ARBA00044143"/>
    </source>
</evidence>
<dbReference type="GO" id="GO:0015833">
    <property type="term" value="P:peptide transport"/>
    <property type="evidence" value="ECO:0007669"/>
    <property type="project" value="InterPro"/>
</dbReference>
<dbReference type="InterPro" id="IPR013563">
    <property type="entry name" value="Oligopep_ABC_C"/>
</dbReference>
<dbReference type="GO" id="GO:0005886">
    <property type="term" value="C:plasma membrane"/>
    <property type="evidence" value="ECO:0007669"/>
    <property type="project" value="UniProtKB-SubCell"/>
</dbReference>
<dbReference type="Pfam" id="PF08352">
    <property type="entry name" value="oligo_HPY"/>
    <property type="match status" value="1"/>
</dbReference>
<evidence type="ECO:0000256" key="10">
    <source>
        <dbReference type="ARBA" id="ARBA00023112"/>
    </source>
</evidence>
<reference evidence="17" key="1">
    <citation type="submission" date="2020-10" db="EMBL/GenBank/DDBJ databases">
        <authorList>
            <person name="Gilroy R."/>
        </authorList>
    </citation>
    <scope>NUCLEOTIDE SEQUENCE</scope>
    <source>
        <strain evidence="17">F6-4510</strain>
    </source>
</reference>
<dbReference type="AlphaFoldDB" id="A0A9D9DU33"/>
<comment type="similarity">
    <text evidence="2">Belongs to the ABC transporter superfamily.</text>
</comment>
<dbReference type="EMBL" id="JADIMX010000046">
    <property type="protein sequence ID" value="MBO8434162.1"/>
    <property type="molecule type" value="Genomic_DNA"/>
</dbReference>
<dbReference type="PANTHER" id="PTHR43297:SF13">
    <property type="entry name" value="NICKEL ABC TRANSPORTER, ATP-BINDING PROTEIN"/>
    <property type="match status" value="1"/>
</dbReference>
<dbReference type="PROSITE" id="PS50893">
    <property type="entry name" value="ABC_TRANSPORTER_2"/>
    <property type="match status" value="1"/>
</dbReference>
<keyword evidence="8" id="KW-1278">Translocase</keyword>
<sequence>MELEINNLSVFFDMYGKKKNVNVISDLSLKARKGEILAVVGASGSGKSVLAHAIMGILPKNAVVTGDIYYRGEKITENTIKEMRGKNISLVPQSTSYLDPIMKVGSQVALGKNESFVSKMKKAFKKYDLSEADENLYPFQYSGGMIRRALLSTVEQTEPTVIIADEPTPGLDRDLAYKTLRYFRDFADKGKAVIIITHDIDIASEYADRLAVFYGGTILEITKAENFIKGEKYLKHPYTKALFKSLPQNGFVVESGVNPFLGQFKSKCVYFEKCQKACEKCSLDIPVWNFPDDSGFVRCVYEA</sequence>
<dbReference type="Proteomes" id="UP000823611">
    <property type="component" value="Unassembled WGS sequence"/>
</dbReference>
<evidence type="ECO:0000256" key="9">
    <source>
        <dbReference type="ARBA" id="ARBA00023065"/>
    </source>
</evidence>
<evidence type="ECO:0000313" key="18">
    <source>
        <dbReference type="Proteomes" id="UP000823611"/>
    </source>
</evidence>
<comment type="caution">
    <text evidence="17">The sequence shown here is derived from an EMBL/GenBank/DDBJ whole genome shotgun (WGS) entry which is preliminary data.</text>
</comment>
<evidence type="ECO:0000313" key="17">
    <source>
        <dbReference type="EMBL" id="MBO8434162.1"/>
    </source>
</evidence>
<dbReference type="Gene3D" id="3.40.50.300">
    <property type="entry name" value="P-loop containing nucleotide triphosphate hydrolases"/>
    <property type="match status" value="1"/>
</dbReference>
<accession>A0A9D9DU33</accession>